<name>A0A9N8L779_CHRIL</name>
<accession>A0A9N8L779</accession>
<gene>
    <name evidence="1" type="ORF">CINC_LOCUS7399</name>
</gene>
<reference evidence="1" key="1">
    <citation type="submission" date="2021-12" db="EMBL/GenBank/DDBJ databases">
        <authorList>
            <person name="King R."/>
        </authorList>
    </citation>
    <scope>NUCLEOTIDE SEQUENCE</scope>
</reference>
<organism evidence="1 2">
    <name type="scientific">Chrysodeixis includens</name>
    <name type="common">Soybean looper</name>
    <name type="synonym">Pseudoplusia includens</name>
    <dbReference type="NCBI Taxonomy" id="689277"/>
    <lineage>
        <taxon>Eukaryota</taxon>
        <taxon>Metazoa</taxon>
        <taxon>Ecdysozoa</taxon>
        <taxon>Arthropoda</taxon>
        <taxon>Hexapoda</taxon>
        <taxon>Insecta</taxon>
        <taxon>Pterygota</taxon>
        <taxon>Neoptera</taxon>
        <taxon>Endopterygota</taxon>
        <taxon>Lepidoptera</taxon>
        <taxon>Glossata</taxon>
        <taxon>Ditrysia</taxon>
        <taxon>Noctuoidea</taxon>
        <taxon>Noctuidae</taxon>
        <taxon>Plusiinae</taxon>
        <taxon>Chrysodeixis</taxon>
    </lineage>
</organism>
<sequence>MTLAHIVRRQQPASSRRVHPLNQFLKLDRQLDVAVAAARRQAEETVCVILLLRYISARMALAHIVQEEQQPAAAVYRPDQFMRLLTAGRTGRCRREQRNRQPGVLRRWLPRHIRYTSWRTSSRSKWCRVEPIIMDSLYQLYWVVSQVTISPYILRGIPRSPRRHRRSPGSMPPHSVVSLAQEGRLQSMLLVWTAGLQGGRLTQGG</sequence>
<dbReference type="EMBL" id="LR824026">
    <property type="protein sequence ID" value="CAD0205095.1"/>
    <property type="molecule type" value="Genomic_DNA"/>
</dbReference>
<protein>
    <submittedName>
        <fullName evidence="1">Uncharacterized protein</fullName>
    </submittedName>
</protein>
<evidence type="ECO:0000313" key="1">
    <source>
        <dbReference type="EMBL" id="CAD0205095.1"/>
    </source>
</evidence>
<keyword evidence="2" id="KW-1185">Reference proteome</keyword>
<dbReference type="AlphaFoldDB" id="A0A9N8L779"/>
<proteinExistence type="predicted"/>
<evidence type="ECO:0000313" key="2">
    <source>
        <dbReference type="Proteomes" id="UP001154114"/>
    </source>
</evidence>
<dbReference type="Proteomes" id="UP001154114">
    <property type="component" value="Chromosome 23"/>
</dbReference>